<reference evidence="5" key="2">
    <citation type="journal article" date="2016" name="Genome Announc.">
        <title>Genome sequence of Ustilaginoidea virens IPU010, a rice pathogenic fungus causing false smut.</title>
        <authorList>
            <person name="Kumagai T."/>
            <person name="Ishii T."/>
            <person name="Terai G."/>
            <person name="Umemura M."/>
            <person name="Machida M."/>
            <person name="Asai K."/>
        </authorList>
    </citation>
    <scope>NUCLEOTIDE SEQUENCE [LARGE SCALE GENOMIC DNA]</scope>
    <source>
        <strain evidence="5">IPU010</strain>
    </source>
</reference>
<dbReference type="Proteomes" id="UP000027002">
    <property type="component" value="Chromosome 1"/>
</dbReference>
<feature type="domain" description="Protein kinase" evidence="1">
    <location>
        <begin position="20"/>
        <end position="232"/>
    </location>
</feature>
<dbReference type="EMBL" id="BBTG02000005">
    <property type="protein sequence ID" value="GAO16667.1"/>
    <property type="molecule type" value="Genomic_DNA"/>
</dbReference>
<dbReference type="EMBL" id="CP072753">
    <property type="protein sequence ID" value="QUC16527.1"/>
    <property type="molecule type" value="Genomic_DNA"/>
</dbReference>
<evidence type="ECO:0000313" key="5">
    <source>
        <dbReference type="Proteomes" id="UP000054053"/>
    </source>
</evidence>
<dbReference type="InterPro" id="IPR000719">
    <property type="entry name" value="Prot_kinase_dom"/>
</dbReference>
<dbReference type="KEGG" id="uvi:66061546"/>
<dbReference type="Proteomes" id="UP000054053">
    <property type="component" value="Unassembled WGS sequence"/>
</dbReference>
<dbReference type="RefSeq" id="XP_042994200.1">
    <property type="nucleotide sequence ID" value="XM_043138266.1"/>
</dbReference>
<dbReference type="GO" id="GO:0004672">
    <property type="term" value="F:protein kinase activity"/>
    <property type="evidence" value="ECO:0007669"/>
    <property type="project" value="InterPro"/>
</dbReference>
<dbReference type="Gene3D" id="1.10.510.10">
    <property type="entry name" value="Transferase(Phosphotransferase) domain 1"/>
    <property type="match status" value="1"/>
</dbReference>
<proteinExistence type="predicted"/>
<dbReference type="HOGENOM" id="CLU_062257_0_0_1"/>
<dbReference type="SUPFAM" id="SSF56112">
    <property type="entry name" value="Protein kinase-like (PK-like)"/>
    <property type="match status" value="1"/>
</dbReference>
<accession>A0A063BXV9</accession>
<evidence type="ECO:0000313" key="3">
    <source>
        <dbReference type="EMBL" id="QUC16527.1"/>
    </source>
</evidence>
<evidence type="ECO:0000259" key="1">
    <source>
        <dbReference type="PROSITE" id="PS50011"/>
    </source>
</evidence>
<dbReference type="InterPro" id="IPR011009">
    <property type="entry name" value="Kinase-like_dom_sf"/>
</dbReference>
<protein>
    <recommendedName>
        <fullName evidence="1">Protein kinase domain-containing protein</fullName>
    </recommendedName>
</protein>
<keyword evidence="4" id="KW-1185">Reference proteome</keyword>
<dbReference type="OrthoDB" id="4062651at2759"/>
<gene>
    <name evidence="3" type="ORF">UV8b_00768</name>
    <name evidence="2" type="ORF">UVI_02012870</name>
</gene>
<dbReference type="STRING" id="1159556.A0A063BXV9"/>
<name>A0A063BXV9_USTVR</name>
<sequence length="232" mass="26177">MELFQQGEMWAPQDDGSVEFAFTKYIIKGPSYQYFYADSEKKMKPSPSLADIEGLDLVPISVQDTSLLDYDTSSSAKLLLDLGNLVLNEASVCEILKANPHPNIATYTGCAVVGGRIQGLCFVRYAMTLSERLRRDTETFDKEACLREVELGIRHLHSLGLVHNDINPANIMFDDSDRPVIIDFDSCHYHGQKLGIKLGTQGYFKEGMDFASYENDFFGLLKLREYMFNPDT</sequence>
<dbReference type="GeneID" id="66061546"/>
<reference evidence="3" key="3">
    <citation type="submission" date="2020-03" db="EMBL/GenBank/DDBJ databases">
        <title>A mixture of massive structural variations and highly conserved coding sequences in Ustilaginoidea virens genome.</title>
        <authorList>
            <person name="Zhang K."/>
            <person name="Zhao Z."/>
            <person name="Zhang Z."/>
            <person name="Li Y."/>
            <person name="Hsiang T."/>
            <person name="Sun W."/>
        </authorList>
    </citation>
    <scope>NUCLEOTIDE SEQUENCE</scope>
    <source>
        <strain evidence="3">UV-8b</strain>
    </source>
</reference>
<dbReference type="GO" id="GO:0005524">
    <property type="term" value="F:ATP binding"/>
    <property type="evidence" value="ECO:0007669"/>
    <property type="project" value="InterPro"/>
</dbReference>
<dbReference type="AlphaFoldDB" id="A0A063BXV9"/>
<dbReference type="Pfam" id="PF00069">
    <property type="entry name" value="Pkinase"/>
    <property type="match status" value="1"/>
</dbReference>
<evidence type="ECO:0000313" key="2">
    <source>
        <dbReference type="EMBL" id="GAO16667.1"/>
    </source>
</evidence>
<dbReference type="PROSITE" id="PS50011">
    <property type="entry name" value="PROTEIN_KINASE_DOM"/>
    <property type="match status" value="1"/>
</dbReference>
<reference evidence="2" key="1">
    <citation type="journal article" date="2016" name="Genome Announc.">
        <title>Genome Sequence of Ustilaginoidea virens IPU010, a Rice Pathogenic Fungus Causing False Smut.</title>
        <authorList>
            <person name="Kumagai T."/>
            <person name="Ishii T."/>
            <person name="Terai G."/>
            <person name="Umemura M."/>
            <person name="Machida M."/>
            <person name="Asai K."/>
        </authorList>
    </citation>
    <scope>NUCLEOTIDE SEQUENCE [LARGE SCALE GENOMIC DNA]</scope>
    <source>
        <strain evidence="2">IPU010</strain>
    </source>
</reference>
<organism evidence="2 5">
    <name type="scientific">Ustilaginoidea virens</name>
    <name type="common">Rice false smut fungus</name>
    <name type="synonym">Villosiclava virens</name>
    <dbReference type="NCBI Taxonomy" id="1159556"/>
    <lineage>
        <taxon>Eukaryota</taxon>
        <taxon>Fungi</taxon>
        <taxon>Dikarya</taxon>
        <taxon>Ascomycota</taxon>
        <taxon>Pezizomycotina</taxon>
        <taxon>Sordariomycetes</taxon>
        <taxon>Hypocreomycetidae</taxon>
        <taxon>Hypocreales</taxon>
        <taxon>Clavicipitaceae</taxon>
        <taxon>Ustilaginoidea</taxon>
    </lineage>
</organism>
<evidence type="ECO:0000313" key="4">
    <source>
        <dbReference type="Proteomes" id="UP000027002"/>
    </source>
</evidence>